<evidence type="ECO:0000256" key="1">
    <source>
        <dbReference type="ARBA" id="ARBA00004167"/>
    </source>
</evidence>
<name>A0ABU2FBK9_9EURY</name>
<organism evidence="6 7">
    <name type="scientific">Haloarcula saliterrae</name>
    <dbReference type="NCBI Taxonomy" id="2950534"/>
    <lineage>
        <taxon>Archaea</taxon>
        <taxon>Methanobacteriati</taxon>
        <taxon>Methanobacteriota</taxon>
        <taxon>Stenosarchaea group</taxon>
        <taxon>Halobacteria</taxon>
        <taxon>Halobacteriales</taxon>
        <taxon>Haloarculaceae</taxon>
        <taxon>Haloarcula</taxon>
    </lineage>
</organism>
<sequence>MRGRTALVALLCCGALAGVVVAGLAAESGALTQTWVSDTPRDNEVNHHAVGVGPRGEVVVAPVTAVPADGKTLGPTDCSLVRLRPSDGAVQWRWSVPGEDCFSHALTQPAVADIDADPGLELAVGTTQDALVVLDAASGREEWRLPLSTYGYGQPAVGNLTGDARPEIVVSDIDGGLLVAHGDGTVAWRAETNTTVWARPRLADTDGDGESEVVVGGNNNVSVYGSAGSKQWDTEVSAKTLAVGDGTVLTGDTRQLVALDGATGERVWERRLDGTPRIHDVGDADGDGRTEVYATVSGQVLAIETADGDIDWRTDLGGAERQSSFAPVLGDVDGDGTEDVVAVANDGTVAVLAPDTGEERAAYERAVPIWTFATTADTDGDGDDEVFVRYGDGRVVALDWVDGEFTVAG</sequence>
<dbReference type="EMBL" id="JAMQON010000002">
    <property type="protein sequence ID" value="MDS0259629.1"/>
    <property type="molecule type" value="Genomic_DNA"/>
</dbReference>
<dbReference type="SMART" id="SM00564">
    <property type="entry name" value="PQQ"/>
    <property type="match status" value="3"/>
</dbReference>
<dbReference type="InterPro" id="IPR028994">
    <property type="entry name" value="Integrin_alpha_N"/>
</dbReference>
<evidence type="ECO:0000313" key="7">
    <source>
        <dbReference type="Proteomes" id="UP001259659"/>
    </source>
</evidence>
<dbReference type="PANTHER" id="PTHR21419:SF23">
    <property type="entry name" value="PROTEIN DEFECTIVE IN EXINE FORMATION 1"/>
    <property type="match status" value="1"/>
</dbReference>
<dbReference type="Pfam" id="PF13360">
    <property type="entry name" value="PQQ_2"/>
    <property type="match status" value="1"/>
</dbReference>
<dbReference type="InterPro" id="IPR018391">
    <property type="entry name" value="PQQ_b-propeller_rpt"/>
</dbReference>
<evidence type="ECO:0000259" key="5">
    <source>
        <dbReference type="Pfam" id="PF13360"/>
    </source>
</evidence>
<evidence type="ECO:0000313" key="6">
    <source>
        <dbReference type="EMBL" id="MDS0259629.1"/>
    </source>
</evidence>
<keyword evidence="2" id="KW-0812">Transmembrane</keyword>
<dbReference type="InterPro" id="IPR045232">
    <property type="entry name" value="FAM234"/>
</dbReference>
<keyword evidence="3" id="KW-1133">Transmembrane helix</keyword>
<keyword evidence="4" id="KW-0472">Membrane</keyword>
<dbReference type="Proteomes" id="UP001259659">
    <property type="component" value="Unassembled WGS sequence"/>
</dbReference>
<dbReference type="RefSeq" id="WP_310919243.1">
    <property type="nucleotide sequence ID" value="NZ_JAMQON010000002.1"/>
</dbReference>
<gene>
    <name evidence="6" type="ORF">NDI56_09520</name>
</gene>
<dbReference type="Gene3D" id="2.130.10.10">
    <property type="entry name" value="YVTN repeat-like/Quinoprotein amine dehydrogenase"/>
    <property type="match status" value="1"/>
</dbReference>
<protein>
    <submittedName>
        <fullName evidence="6">PQQ-binding-like beta-propeller repeat protein</fullName>
    </submittedName>
</protein>
<dbReference type="InterPro" id="IPR002372">
    <property type="entry name" value="PQQ_rpt_dom"/>
</dbReference>
<accession>A0ABU2FBK9</accession>
<comment type="subcellular location">
    <subcellularLocation>
        <location evidence="1">Membrane</location>
        <topology evidence="1">Single-pass membrane protein</topology>
    </subcellularLocation>
</comment>
<feature type="domain" description="Pyrrolo-quinoline quinone repeat" evidence="5">
    <location>
        <begin position="220"/>
        <end position="403"/>
    </location>
</feature>
<proteinExistence type="predicted"/>
<evidence type="ECO:0000256" key="4">
    <source>
        <dbReference type="ARBA" id="ARBA00023136"/>
    </source>
</evidence>
<evidence type="ECO:0000256" key="2">
    <source>
        <dbReference type="ARBA" id="ARBA00022692"/>
    </source>
</evidence>
<reference evidence="6 7" key="1">
    <citation type="submission" date="2022-06" db="EMBL/GenBank/DDBJ databases">
        <title>Haloarcula sp. a new haloarchaeum isolate from saline soil.</title>
        <authorList>
            <person name="Strakova D."/>
            <person name="Galisteo C."/>
            <person name="Sanchez-Porro C."/>
            <person name="Ventosa A."/>
        </authorList>
    </citation>
    <scope>NUCLEOTIDE SEQUENCE [LARGE SCALE GENOMIC DNA]</scope>
    <source>
        <strain evidence="6 7">S1CR25-12</strain>
    </source>
</reference>
<keyword evidence="7" id="KW-1185">Reference proteome</keyword>
<dbReference type="PANTHER" id="PTHR21419">
    <property type="match status" value="1"/>
</dbReference>
<dbReference type="SUPFAM" id="SSF69318">
    <property type="entry name" value="Integrin alpha N-terminal domain"/>
    <property type="match status" value="1"/>
</dbReference>
<dbReference type="InterPro" id="IPR015943">
    <property type="entry name" value="WD40/YVTN_repeat-like_dom_sf"/>
</dbReference>
<comment type="caution">
    <text evidence="6">The sequence shown here is derived from an EMBL/GenBank/DDBJ whole genome shotgun (WGS) entry which is preliminary data.</text>
</comment>
<dbReference type="Gene3D" id="2.40.128.630">
    <property type="match status" value="2"/>
</dbReference>
<evidence type="ECO:0000256" key="3">
    <source>
        <dbReference type="ARBA" id="ARBA00022989"/>
    </source>
</evidence>